<protein>
    <submittedName>
        <fullName evidence="2">Uncharacterized protein</fullName>
    </submittedName>
</protein>
<gene>
    <name evidence="2" type="ORF">CEXT_293801</name>
</gene>
<dbReference type="AlphaFoldDB" id="A0AAV4VCN8"/>
<keyword evidence="1" id="KW-1133">Transmembrane helix</keyword>
<sequence length="278" mass="32172">MEEISKGCSASLSFSPLLLDPLIFLRECGEQHRHNGGHPFLSFRRPSAVSLHPTVIVVRDMGEISKRLFGFSLSFFPTYFRSTAFSSRMRGTASQERWVDGRAAVCAHFSDAYFKSISQWTMLFQCWENLRAIFLPPKSPPFLFAALVLFLLHLTVIVVRDMGEISKRRFGFSLFSPTSFRFTAFSSRMRGTASQEQWVDDRYTKAMPYIYFDHLLFFMGPLSVLIFQTPVSNSAASKRNHIFQSSSGKRRWLWEKEILVCHLLMKKIFVHPNTRYFS</sequence>
<feature type="transmembrane region" description="Helical" evidence="1">
    <location>
        <begin position="141"/>
        <end position="159"/>
    </location>
</feature>
<dbReference type="EMBL" id="BPLR01014291">
    <property type="protein sequence ID" value="GIY67901.1"/>
    <property type="molecule type" value="Genomic_DNA"/>
</dbReference>
<evidence type="ECO:0000313" key="2">
    <source>
        <dbReference type="EMBL" id="GIY67901.1"/>
    </source>
</evidence>
<reference evidence="2 3" key="1">
    <citation type="submission" date="2021-06" db="EMBL/GenBank/DDBJ databases">
        <title>Caerostris extrusa draft genome.</title>
        <authorList>
            <person name="Kono N."/>
            <person name="Arakawa K."/>
        </authorList>
    </citation>
    <scope>NUCLEOTIDE SEQUENCE [LARGE SCALE GENOMIC DNA]</scope>
</reference>
<comment type="caution">
    <text evidence="2">The sequence shown here is derived from an EMBL/GenBank/DDBJ whole genome shotgun (WGS) entry which is preliminary data.</text>
</comment>
<feature type="transmembrane region" description="Helical" evidence="1">
    <location>
        <begin position="209"/>
        <end position="227"/>
    </location>
</feature>
<keyword evidence="3" id="KW-1185">Reference proteome</keyword>
<organism evidence="2 3">
    <name type="scientific">Caerostris extrusa</name>
    <name type="common">Bark spider</name>
    <name type="synonym">Caerostris bankana</name>
    <dbReference type="NCBI Taxonomy" id="172846"/>
    <lineage>
        <taxon>Eukaryota</taxon>
        <taxon>Metazoa</taxon>
        <taxon>Ecdysozoa</taxon>
        <taxon>Arthropoda</taxon>
        <taxon>Chelicerata</taxon>
        <taxon>Arachnida</taxon>
        <taxon>Araneae</taxon>
        <taxon>Araneomorphae</taxon>
        <taxon>Entelegynae</taxon>
        <taxon>Araneoidea</taxon>
        <taxon>Araneidae</taxon>
        <taxon>Caerostris</taxon>
    </lineage>
</organism>
<dbReference type="Proteomes" id="UP001054945">
    <property type="component" value="Unassembled WGS sequence"/>
</dbReference>
<keyword evidence="1" id="KW-0472">Membrane</keyword>
<evidence type="ECO:0000313" key="3">
    <source>
        <dbReference type="Proteomes" id="UP001054945"/>
    </source>
</evidence>
<proteinExistence type="predicted"/>
<keyword evidence="1" id="KW-0812">Transmembrane</keyword>
<accession>A0AAV4VCN8</accession>
<name>A0AAV4VCN8_CAEEX</name>
<evidence type="ECO:0000256" key="1">
    <source>
        <dbReference type="SAM" id="Phobius"/>
    </source>
</evidence>